<dbReference type="Proteomes" id="UP000325577">
    <property type="component" value="Linkage Group LG7"/>
</dbReference>
<keyword evidence="3" id="KW-1185">Reference proteome</keyword>
<feature type="compositionally biased region" description="Basic and acidic residues" evidence="1">
    <location>
        <begin position="340"/>
        <end position="353"/>
    </location>
</feature>
<feature type="region of interest" description="Disordered" evidence="1">
    <location>
        <begin position="328"/>
        <end position="357"/>
    </location>
</feature>
<feature type="compositionally biased region" description="Gly residues" evidence="1">
    <location>
        <begin position="214"/>
        <end position="223"/>
    </location>
</feature>
<feature type="compositionally biased region" description="Polar residues" evidence="1">
    <location>
        <begin position="329"/>
        <end position="339"/>
    </location>
</feature>
<evidence type="ECO:0000313" key="2">
    <source>
        <dbReference type="EMBL" id="KAA8517835.1"/>
    </source>
</evidence>
<feature type="compositionally biased region" description="Basic and acidic residues" evidence="1">
    <location>
        <begin position="290"/>
        <end position="304"/>
    </location>
</feature>
<protein>
    <submittedName>
        <fullName evidence="2">Uncharacterized protein</fullName>
    </submittedName>
</protein>
<organism evidence="2 3">
    <name type="scientific">Nyssa sinensis</name>
    <dbReference type="NCBI Taxonomy" id="561372"/>
    <lineage>
        <taxon>Eukaryota</taxon>
        <taxon>Viridiplantae</taxon>
        <taxon>Streptophyta</taxon>
        <taxon>Embryophyta</taxon>
        <taxon>Tracheophyta</taxon>
        <taxon>Spermatophyta</taxon>
        <taxon>Magnoliopsida</taxon>
        <taxon>eudicotyledons</taxon>
        <taxon>Gunneridae</taxon>
        <taxon>Pentapetalae</taxon>
        <taxon>asterids</taxon>
        <taxon>Cornales</taxon>
        <taxon>Nyssaceae</taxon>
        <taxon>Nyssa</taxon>
    </lineage>
</organism>
<feature type="region of interest" description="Disordered" evidence="1">
    <location>
        <begin position="47"/>
        <end position="78"/>
    </location>
</feature>
<accession>A0A5J4ZGY3</accession>
<feature type="region of interest" description="Disordered" evidence="1">
    <location>
        <begin position="276"/>
        <end position="310"/>
    </location>
</feature>
<gene>
    <name evidence="2" type="ORF">F0562_015300</name>
</gene>
<reference evidence="2 3" key="1">
    <citation type="submission" date="2019-09" db="EMBL/GenBank/DDBJ databases">
        <title>A chromosome-level genome assembly of the Chinese tupelo Nyssa sinensis.</title>
        <authorList>
            <person name="Yang X."/>
            <person name="Kang M."/>
            <person name="Yang Y."/>
            <person name="Xiong H."/>
            <person name="Wang M."/>
            <person name="Zhang Z."/>
            <person name="Wang Z."/>
            <person name="Wu H."/>
            <person name="Ma T."/>
            <person name="Liu J."/>
            <person name="Xi Z."/>
        </authorList>
    </citation>
    <scope>NUCLEOTIDE SEQUENCE [LARGE SCALE GENOMIC DNA]</scope>
    <source>
        <strain evidence="2">J267</strain>
        <tissue evidence="2">Leaf</tissue>
    </source>
</reference>
<name>A0A5J4ZGY3_9ASTE</name>
<evidence type="ECO:0000313" key="3">
    <source>
        <dbReference type="Proteomes" id="UP000325577"/>
    </source>
</evidence>
<sequence length="455" mass="50597">MSHNSAKSITEDAMSLADPKVFMEAMLSEMRRVIKLELEQVHEGIDQMKSARERQPQNVPNLRRRQRVQPREMRVEAEEPYGTGFDEEDDWNSVVVMEAQGVAEPVFSPIILDANISNVHGHHDLSALLLKSRWDNFSEGVDVAARDDPSIHDTFLAHSWVDHAEEGQFIPQAVLDLEAKFGGFSEDPSLLMASFNADSSSRSIRERRSLNKGSHGGRGGGGSSTRVARGIQANKHTFSSFDKGGGSPSQEEHTGERYGVLPLVHPALCGKEGLSLQDQNGEIPLGNRETYGDDGRPSLEKQKGENGGNTPFVCPALCGNKGLSKKVTNDQYPFGTSGTYERDGRPSQDKQKADGTATYSLDLGRNRVIASKDQPLDNALTHGNEMWATQGYLTSQKDATSLADPKVFIEAMMSEMRRVLKLELEQFHEWIDWMESARERQPQNVPNLHRTERVQ</sequence>
<dbReference type="AlphaFoldDB" id="A0A5J4ZGY3"/>
<proteinExistence type="predicted"/>
<dbReference type="EMBL" id="CM018050">
    <property type="protein sequence ID" value="KAA8517835.1"/>
    <property type="molecule type" value="Genomic_DNA"/>
</dbReference>
<evidence type="ECO:0000256" key="1">
    <source>
        <dbReference type="SAM" id="MobiDB-lite"/>
    </source>
</evidence>
<feature type="region of interest" description="Disordered" evidence="1">
    <location>
        <begin position="202"/>
        <end position="226"/>
    </location>
</feature>